<dbReference type="EMBL" id="KQ251347">
    <property type="protein sequence ID" value="KNC70375.1"/>
    <property type="molecule type" value="Genomic_DNA"/>
</dbReference>
<organism evidence="2 3">
    <name type="scientific">Sphaeroforma arctica JP610</name>
    <dbReference type="NCBI Taxonomy" id="667725"/>
    <lineage>
        <taxon>Eukaryota</taxon>
        <taxon>Ichthyosporea</taxon>
        <taxon>Ichthyophonida</taxon>
        <taxon>Sphaeroforma</taxon>
    </lineage>
</organism>
<accession>A0A0L0F0X4</accession>
<sequence length="51" mass="5195">AGALNIPNGKIEVGLVRENSGSSMLQLNGTNMPNQTHPKSTTTTGNDLTGG</sequence>
<keyword evidence="3" id="KW-1185">Reference proteome</keyword>
<reference evidence="2 3" key="1">
    <citation type="submission" date="2011-02" db="EMBL/GenBank/DDBJ databases">
        <title>The Genome Sequence of Sphaeroforma arctica JP610.</title>
        <authorList>
            <consortium name="The Broad Institute Genome Sequencing Platform"/>
            <person name="Russ C."/>
            <person name="Cuomo C."/>
            <person name="Young S.K."/>
            <person name="Zeng Q."/>
            <person name="Gargeya S."/>
            <person name="Alvarado L."/>
            <person name="Berlin A."/>
            <person name="Chapman S.B."/>
            <person name="Chen Z."/>
            <person name="Freedman E."/>
            <person name="Gellesch M."/>
            <person name="Goldberg J."/>
            <person name="Griggs A."/>
            <person name="Gujja S."/>
            <person name="Heilman E."/>
            <person name="Heiman D."/>
            <person name="Howarth C."/>
            <person name="Mehta T."/>
            <person name="Neiman D."/>
            <person name="Pearson M."/>
            <person name="Roberts A."/>
            <person name="Saif S."/>
            <person name="Shea T."/>
            <person name="Shenoy N."/>
            <person name="Sisk P."/>
            <person name="Stolte C."/>
            <person name="Sykes S."/>
            <person name="White J."/>
            <person name="Yandava C."/>
            <person name="Burger G."/>
            <person name="Gray M.W."/>
            <person name="Holland P.W.H."/>
            <person name="King N."/>
            <person name="Lang F.B.F."/>
            <person name="Roger A.J."/>
            <person name="Ruiz-Trillo I."/>
            <person name="Haas B."/>
            <person name="Nusbaum C."/>
            <person name="Birren B."/>
        </authorList>
    </citation>
    <scope>NUCLEOTIDE SEQUENCE [LARGE SCALE GENOMIC DNA]</scope>
    <source>
        <strain evidence="2 3">JP610</strain>
    </source>
</reference>
<protein>
    <submittedName>
        <fullName evidence="2">Uncharacterized protein</fullName>
    </submittedName>
</protein>
<feature type="region of interest" description="Disordered" evidence="1">
    <location>
        <begin position="23"/>
        <end position="51"/>
    </location>
</feature>
<evidence type="ECO:0000313" key="3">
    <source>
        <dbReference type="Proteomes" id="UP000054560"/>
    </source>
</evidence>
<evidence type="ECO:0000313" key="2">
    <source>
        <dbReference type="EMBL" id="KNC70375.1"/>
    </source>
</evidence>
<evidence type="ECO:0000256" key="1">
    <source>
        <dbReference type="SAM" id="MobiDB-lite"/>
    </source>
</evidence>
<proteinExistence type="predicted"/>
<name>A0A0L0F0X4_9EUKA</name>
<dbReference type="GeneID" id="25917604"/>
<feature type="non-terminal residue" evidence="2">
    <location>
        <position position="1"/>
    </location>
</feature>
<dbReference type="RefSeq" id="XP_014144277.1">
    <property type="nucleotide sequence ID" value="XM_014288802.1"/>
</dbReference>
<dbReference type="Proteomes" id="UP000054560">
    <property type="component" value="Unassembled WGS sequence"/>
</dbReference>
<dbReference type="AlphaFoldDB" id="A0A0L0F0X4"/>
<feature type="non-terminal residue" evidence="2">
    <location>
        <position position="51"/>
    </location>
</feature>
<gene>
    <name evidence="2" type="ORF">SARC_17100</name>
</gene>